<feature type="compositionally biased region" description="Low complexity" evidence="1">
    <location>
        <begin position="287"/>
        <end position="314"/>
    </location>
</feature>
<evidence type="ECO:0000256" key="1">
    <source>
        <dbReference type="SAM" id="MobiDB-lite"/>
    </source>
</evidence>
<keyword evidence="3" id="KW-1185">Reference proteome</keyword>
<comment type="caution">
    <text evidence="2">The sequence shown here is derived from an EMBL/GenBank/DDBJ whole genome shotgun (WGS) entry which is preliminary data.</text>
</comment>
<proteinExistence type="predicted"/>
<reference evidence="2" key="1">
    <citation type="submission" date="2023-03" db="EMBL/GenBank/DDBJ databases">
        <title>Massive genome expansion in bonnet fungi (Mycena s.s.) driven by repeated elements and novel gene families across ecological guilds.</title>
        <authorList>
            <consortium name="Lawrence Berkeley National Laboratory"/>
            <person name="Harder C.B."/>
            <person name="Miyauchi S."/>
            <person name="Viragh M."/>
            <person name="Kuo A."/>
            <person name="Thoen E."/>
            <person name="Andreopoulos B."/>
            <person name="Lu D."/>
            <person name="Skrede I."/>
            <person name="Drula E."/>
            <person name="Henrissat B."/>
            <person name="Morin E."/>
            <person name="Kohler A."/>
            <person name="Barry K."/>
            <person name="LaButti K."/>
            <person name="Morin E."/>
            <person name="Salamov A."/>
            <person name="Lipzen A."/>
            <person name="Mereny Z."/>
            <person name="Hegedus B."/>
            <person name="Baldrian P."/>
            <person name="Stursova M."/>
            <person name="Weitz H."/>
            <person name="Taylor A."/>
            <person name="Grigoriev I.V."/>
            <person name="Nagy L.G."/>
            <person name="Martin F."/>
            <person name="Kauserud H."/>
        </authorList>
    </citation>
    <scope>NUCLEOTIDE SEQUENCE</scope>
    <source>
        <strain evidence="2">CBHHK200</strain>
    </source>
</reference>
<feature type="compositionally biased region" description="Acidic residues" evidence="1">
    <location>
        <begin position="215"/>
        <end position="227"/>
    </location>
</feature>
<dbReference type="AlphaFoldDB" id="A0AAD6SV53"/>
<feature type="compositionally biased region" description="Basic and acidic residues" evidence="1">
    <location>
        <begin position="236"/>
        <end position="245"/>
    </location>
</feature>
<accession>A0AAD6SV53</accession>
<evidence type="ECO:0000313" key="3">
    <source>
        <dbReference type="Proteomes" id="UP001218188"/>
    </source>
</evidence>
<name>A0AAD6SV53_9AGAR</name>
<feature type="compositionally biased region" description="Polar residues" evidence="1">
    <location>
        <begin position="198"/>
        <end position="213"/>
    </location>
</feature>
<organism evidence="2 3">
    <name type="scientific">Mycena alexandri</name>
    <dbReference type="NCBI Taxonomy" id="1745969"/>
    <lineage>
        <taxon>Eukaryota</taxon>
        <taxon>Fungi</taxon>
        <taxon>Dikarya</taxon>
        <taxon>Basidiomycota</taxon>
        <taxon>Agaricomycotina</taxon>
        <taxon>Agaricomycetes</taxon>
        <taxon>Agaricomycetidae</taxon>
        <taxon>Agaricales</taxon>
        <taxon>Marasmiineae</taxon>
        <taxon>Mycenaceae</taxon>
        <taxon>Mycena</taxon>
    </lineage>
</organism>
<evidence type="ECO:0000313" key="2">
    <source>
        <dbReference type="EMBL" id="KAJ7032352.1"/>
    </source>
</evidence>
<feature type="compositionally biased region" description="Pro residues" evidence="1">
    <location>
        <begin position="246"/>
        <end position="260"/>
    </location>
</feature>
<dbReference type="Proteomes" id="UP001218188">
    <property type="component" value="Unassembled WGS sequence"/>
</dbReference>
<dbReference type="EMBL" id="JARJCM010000073">
    <property type="protein sequence ID" value="KAJ7032352.1"/>
    <property type="molecule type" value="Genomic_DNA"/>
</dbReference>
<protein>
    <submittedName>
        <fullName evidence="2">Uncharacterized protein</fullName>
    </submittedName>
</protein>
<sequence length="358" mass="39370">MLDAENFPDVRYWMRKNFSGDDVTEIDASEDNEKGGKLGFLEHITGTRFTPEELKYVRKHAYTSFADLLEDGTAPQKWSQASATTTHRVRNQIISCSQYPEIALCANNWKVDALITETYGQWTTRRKEQIAESSQRKQRQSTSNSKRGSTEETGGDQKRAKRDSESREPVVKDKNKRKEKNKRRHRNRNTDEPETDIDNSNSPRTEPNTNSPPNDLDDIDSIVEDENYSPHTDNGTSRHELDEPTPHSPPGSPQPRPGVVPKPNKITLSNPLAKAKSNSKGKGREVSAPGPSATAFTPAPAPSSASAPQSASGSNTIANPTIATPVAPTPENTAVKASAAQLKKKGKPYKPGDADTAW</sequence>
<gene>
    <name evidence="2" type="ORF">C8F04DRAFT_1358362</name>
</gene>
<feature type="compositionally biased region" description="Basic residues" evidence="1">
    <location>
        <begin position="174"/>
        <end position="187"/>
    </location>
</feature>
<feature type="compositionally biased region" description="Basic and acidic residues" evidence="1">
    <location>
        <begin position="155"/>
        <end position="173"/>
    </location>
</feature>
<feature type="region of interest" description="Disordered" evidence="1">
    <location>
        <begin position="124"/>
        <end position="358"/>
    </location>
</feature>
<feature type="compositionally biased region" description="Polar residues" evidence="1">
    <location>
        <begin position="266"/>
        <end position="280"/>
    </location>
</feature>